<evidence type="ECO:0000259" key="1">
    <source>
        <dbReference type="PROSITE" id="PS50146"/>
    </source>
</evidence>
<dbReference type="PROSITE" id="PS50146">
    <property type="entry name" value="DAGK"/>
    <property type="match status" value="1"/>
</dbReference>
<dbReference type="Pfam" id="PF00781">
    <property type="entry name" value="DAGK_cat"/>
    <property type="match status" value="1"/>
</dbReference>
<dbReference type="Proteomes" id="UP000315037">
    <property type="component" value="Unassembled WGS sequence"/>
</dbReference>
<evidence type="ECO:0000313" key="3">
    <source>
        <dbReference type="Proteomes" id="UP000315037"/>
    </source>
</evidence>
<comment type="caution">
    <text evidence="2">The sequence shown here is derived from an EMBL/GenBank/DDBJ whole genome shotgun (WGS) entry which is preliminary data.</text>
</comment>
<organism evidence="2 3">
    <name type="scientific">Oecophyllibacter saccharovorans</name>
    <dbReference type="NCBI Taxonomy" id="2558360"/>
    <lineage>
        <taxon>Bacteria</taxon>
        <taxon>Pseudomonadati</taxon>
        <taxon>Pseudomonadota</taxon>
        <taxon>Alphaproteobacteria</taxon>
        <taxon>Acetobacterales</taxon>
        <taxon>Acetobacteraceae</taxon>
        <taxon>Oecophyllibacter</taxon>
    </lineage>
</organism>
<dbReference type="RefSeq" id="WP_141450627.1">
    <property type="nucleotide sequence ID" value="NZ_CP038143.1"/>
</dbReference>
<dbReference type="InterPro" id="IPR017438">
    <property type="entry name" value="ATP-NAD_kinase_N"/>
</dbReference>
<dbReference type="InterPro" id="IPR001206">
    <property type="entry name" value="Diacylglycerol_kinase_cat_dom"/>
</dbReference>
<dbReference type="Gene3D" id="3.40.50.10330">
    <property type="entry name" value="Probable inorganic polyphosphate/atp-NAD kinase, domain 1"/>
    <property type="match status" value="1"/>
</dbReference>
<protein>
    <recommendedName>
        <fullName evidence="1">DAGKc domain-containing protein</fullName>
    </recommendedName>
</protein>
<dbReference type="InterPro" id="IPR016064">
    <property type="entry name" value="NAD/diacylglycerol_kinase_sf"/>
</dbReference>
<proteinExistence type="predicted"/>
<dbReference type="AlphaFoldDB" id="A0A506USS3"/>
<evidence type="ECO:0000313" key="2">
    <source>
        <dbReference type="EMBL" id="TPW36143.1"/>
    </source>
</evidence>
<dbReference type="EMBL" id="SORZ01000001">
    <property type="protein sequence ID" value="TPW36143.1"/>
    <property type="molecule type" value="Genomic_DNA"/>
</dbReference>
<dbReference type="OrthoDB" id="8557048at2"/>
<name>A0A506USS3_9PROT</name>
<keyword evidence="3" id="KW-1185">Reference proteome</keyword>
<feature type="domain" description="DAGKc" evidence="1">
    <location>
        <begin position="1"/>
        <end position="132"/>
    </location>
</feature>
<dbReference type="GO" id="GO:0016301">
    <property type="term" value="F:kinase activity"/>
    <property type="evidence" value="ECO:0007669"/>
    <property type="project" value="InterPro"/>
</dbReference>
<reference evidence="2 3" key="1">
    <citation type="submission" date="2019-03" db="EMBL/GenBank/DDBJ databases">
        <title>The complete genome sequence of Neokomagataea sp. Jb2 NBRC113641.</title>
        <authorList>
            <person name="Chua K.-O."/>
            <person name="Chan K.-G."/>
            <person name="See-Too W.-S."/>
        </authorList>
    </citation>
    <scope>NUCLEOTIDE SEQUENCE [LARGE SCALE GENOMIC DNA]</scope>
    <source>
        <strain evidence="2 3">Jb2</strain>
    </source>
</reference>
<accession>A0A506USS3</accession>
<sequence>MRIALIHNPTSRRNRHDGNEFYQAGRERLGNLCISVHHEGKLLDHVRQLHEAGVELIVLNGGDGTVSAALSAIEQVYPLDRLPAIAVLPSGNTNLIASDVGFGLRGPEALDRLFSERPFRSSMRAPIRLTWPGAPERRPVLGMFGGCTGYARAVRIAHSPTVLKFAPHNLAVVLTLVSSIASLVLRRSRQKWLQGNPLRWQQKGAEVAEKTLQGNGQSFIFLVTALEKLSNGIWPFWESGTNRHGFHFLNVSAFPKRLSGALLHLLRGRVPDWLRNHPDYVSDLVNKGMMLETDSEFVLDGEVFPAAADGRLMLERGPLFRFLQA</sequence>
<dbReference type="SUPFAM" id="SSF111331">
    <property type="entry name" value="NAD kinase/diacylglycerol kinase-like"/>
    <property type="match status" value="1"/>
</dbReference>
<gene>
    <name evidence="2" type="ORF">E3202_01485</name>
</gene>